<dbReference type="EMBL" id="JBJUIK010000016">
    <property type="protein sequence ID" value="KAL3499960.1"/>
    <property type="molecule type" value="Genomic_DNA"/>
</dbReference>
<dbReference type="Proteomes" id="UP001630127">
    <property type="component" value="Unassembled WGS sequence"/>
</dbReference>
<evidence type="ECO:0000313" key="1">
    <source>
        <dbReference type="EMBL" id="KAL3499960.1"/>
    </source>
</evidence>
<comment type="caution">
    <text evidence="1">The sequence shown here is derived from an EMBL/GenBank/DDBJ whole genome shotgun (WGS) entry which is preliminary data.</text>
</comment>
<organism evidence="1 2">
    <name type="scientific">Cinchona calisaya</name>
    <dbReference type="NCBI Taxonomy" id="153742"/>
    <lineage>
        <taxon>Eukaryota</taxon>
        <taxon>Viridiplantae</taxon>
        <taxon>Streptophyta</taxon>
        <taxon>Embryophyta</taxon>
        <taxon>Tracheophyta</taxon>
        <taxon>Spermatophyta</taxon>
        <taxon>Magnoliopsida</taxon>
        <taxon>eudicotyledons</taxon>
        <taxon>Gunneridae</taxon>
        <taxon>Pentapetalae</taxon>
        <taxon>asterids</taxon>
        <taxon>lamiids</taxon>
        <taxon>Gentianales</taxon>
        <taxon>Rubiaceae</taxon>
        <taxon>Cinchonoideae</taxon>
        <taxon>Cinchoneae</taxon>
        <taxon>Cinchona</taxon>
    </lineage>
</organism>
<sequence>MDWNRSSNKNQGIEIKMLKECIRKTWLGNSTNRKWEVNEFKRRLSEAYKKEELFWSQKARIKWLNEGDKNTSYFHASARKREKRTTYLYSRERTGNGVDLRRILVRKLLSISAKSSLLLNQETLRKYSLVFHKQSQMR</sequence>
<proteinExistence type="predicted"/>
<evidence type="ECO:0000313" key="2">
    <source>
        <dbReference type="Proteomes" id="UP001630127"/>
    </source>
</evidence>
<reference evidence="1 2" key="1">
    <citation type="submission" date="2024-11" db="EMBL/GenBank/DDBJ databases">
        <title>A near-complete genome assembly of Cinchona calisaya.</title>
        <authorList>
            <person name="Lian D.C."/>
            <person name="Zhao X.W."/>
            <person name="Wei L."/>
        </authorList>
    </citation>
    <scope>NUCLEOTIDE SEQUENCE [LARGE SCALE GENOMIC DNA]</scope>
    <source>
        <tissue evidence="1">Nenye</tissue>
    </source>
</reference>
<dbReference type="AlphaFoldDB" id="A0ABD2Y2E7"/>
<keyword evidence="2" id="KW-1185">Reference proteome</keyword>
<gene>
    <name evidence="1" type="ORF">ACH5RR_039053</name>
</gene>
<accession>A0ABD2Y2E7</accession>
<name>A0ABD2Y2E7_9GENT</name>
<protein>
    <submittedName>
        <fullName evidence="1">Uncharacterized protein</fullName>
    </submittedName>
</protein>